<evidence type="ECO:0000256" key="15">
    <source>
        <dbReference type="PIRSR" id="PIRSR000137-1"/>
    </source>
</evidence>
<evidence type="ECO:0000256" key="2">
    <source>
        <dbReference type="ARBA" id="ARBA00004613"/>
    </source>
</evidence>
<evidence type="ECO:0000256" key="11">
    <source>
        <dbReference type="ARBA" id="ARBA00034010"/>
    </source>
</evidence>
<dbReference type="Pfam" id="PF05199">
    <property type="entry name" value="GMC_oxred_C"/>
    <property type="match status" value="1"/>
</dbReference>
<comment type="similarity">
    <text evidence="3">Belongs to the GMC oxidoreductase family.</text>
</comment>
<comment type="function">
    <text evidence="9">Catalyzes the single-oxidation or sequential double oxidation reaction of carbohydrates primarily at carbon-2 and/or carbon-3 with the concomitant reduction of the flavin. The enzyme exhibits a broad sugar substrate specificity, oxidizing different aldopyranoses to the corresponding C-1, C-2, C-3 or C-1,2, C-2,3 and C-3,4 (di)dehydro sugars with substrate-specific regioselectivity. Accepts only a narrow range of electron acceptors such as substituted benzoquinones and complexed metal ions and reacts extremely slowly with O(2) as acceptor. May play a role in the natural recycling of plant matter by oxidizing all major monosaccharides in lignocellulose and by reducing quinone compounds or reactive radical species generated during lignin depolymerization.</text>
</comment>
<keyword evidence="7" id="KW-0285">Flavoprotein</keyword>
<comment type="catalytic activity">
    <reaction evidence="13">
        <text>a pyranoside + acceptor = a pyranosid-3-ulose + reduced acceptor.</text>
        <dbReference type="EC" id="1.1.99.29"/>
    </reaction>
</comment>
<organism evidence="19 20">
    <name type="scientific">Psilocybe cyanescens</name>
    <dbReference type="NCBI Taxonomy" id="93625"/>
    <lineage>
        <taxon>Eukaryota</taxon>
        <taxon>Fungi</taxon>
        <taxon>Dikarya</taxon>
        <taxon>Basidiomycota</taxon>
        <taxon>Agaricomycotina</taxon>
        <taxon>Agaricomycetes</taxon>
        <taxon>Agaricomycetidae</taxon>
        <taxon>Agaricales</taxon>
        <taxon>Agaricineae</taxon>
        <taxon>Strophariaceae</taxon>
        <taxon>Psilocybe</taxon>
    </lineage>
</organism>
<feature type="active site" description="Proton donor" evidence="15">
    <location>
        <position position="567"/>
    </location>
</feature>
<name>A0A409XW83_PSICY</name>
<evidence type="ECO:0000256" key="12">
    <source>
        <dbReference type="ARBA" id="ARBA00034029"/>
    </source>
</evidence>
<dbReference type="Gene3D" id="3.50.50.60">
    <property type="entry name" value="FAD/NAD(P)-binding domain"/>
    <property type="match status" value="1"/>
</dbReference>
<evidence type="ECO:0000256" key="6">
    <source>
        <dbReference type="ARBA" id="ARBA00022525"/>
    </source>
</evidence>
<evidence type="ECO:0000256" key="7">
    <source>
        <dbReference type="ARBA" id="ARBA00022630"/>
    </source>
</evidence>
<evidence type="ECO:0000256" key="5">
    <source>
        <dbReference type="ARBA" id="ARBA00013177"/>
    </source>
</evidence>
<comment type="caution">
    <text evidence="19">The sequence shown here is derived from an EMBL/GenBank/DDBJ whole genome shotgun (WGS) entry which is preliminary data.</text>
</comment>
<comment type="cofactor">
    <cofactor evidence="1 16">
        <name>FAD</name>
        <dbReference type="ChEBI" id="CHEBI:57692"/>
    </cofactor>
</comment>
<dbReference type="EMBL" id="NHYD01000150">
    <property type="protein sequence ID" value="PPQ95024.1"/>
    <property type="molecule type" value="Genomic_DNA"/>
</dbReference>
<dbReference type="InterPro" id="IPR007867">
    <property type="entry name" value="GMC_OxRtase_C"/>
</dbReference>
<dbReference type="InterPro" id="IPR036188">
    <property type="entry name" value="FAD/NAD-bd_sf"/>
</dbReference>
<dbReference type="InParanoid" id="A0A409XW83"/>
<feature type="active site" description="Proton acceptor" evidence="15">
    <location>
        <position position="611"/>
    </location>
</feature>
<comment type="subcellular location">
    <subcellularLocation>
        <location evidence="2">Secreted</location>
    </subcellularLocation>
</comment>
<sequence>VSGSVLQHISELSTTTYDFIIVGGVNAGAVVANRLSENPSFQVLLIEAGPTFAHILGFYAANLDEIRNEEVLNAVVPGFSGNFQKSIYDWNYTTVSGEGINNRTIDYPKGRILGGCSSHNSMVYTRGSKDDYDRWAQITGDPGWSWENLMPYILQVYLANHCVSSVLKRVSSQNERWSFSAYRNDTAGDFDPSVHGYHGMMTTTLPTNHRFQSRRSPKEIPSTFPFLRDLNSGTPLGLGQSLVECLLTLGRCVGFLQASIEDGSRSSSATAYLSERYTSRKNLHVLLNTKVLRIRGSGTANNSFNIVEISDTKTILRASKEIILSSGTINTPQIRMSSGIGDREALEKLNITSVLHLPSVGKNLTDQPIASVIFSVNSTGMWDTSVVISNSSSPSPSLIRMYGSLNINVTLQDTAMAEWNQSRTGPYASPVTNFLAWSRLPSNSTVITTYVDPSAGKNTPHFEFIPVTALTQESQPGLLGGISAVVVTPSSLTLNETDPFGKPNIDLGYLTAEFDIHALTEGIKLAQKFYSVPVWKDYIIEQILPPANATDDELRDYIRSTVGSAFHGVGTTAMSARGATYGVVDPDLRVKGVSGLRIVDASVMPFITSAHTQAPVYAIAERASDLIKRAWN</sequence>
<gene>
    <name evidence="19" type="ORF">CVT25_000487</name>
</gene>
<dbReference type="GO" id="GO:0005576">
    <property type="term" value="C:extracellular region"/>
    <property type="evidence" value="ECO:0007669"/>
    <property type="project" value="UniProtKB-SubCell"/>
</dbReference>
<evidence type="ECO:0000256" key="10">
    <source>
        <dbReference type="ARBA" id="ARBA00033986"/>
    </source>
</evidence>
<protein>
    <recommendedName>
        <fullName evidence="5">pyranose dehydrogenase (acceptor)</fullName>
        <ecNumber evidence="5">1.1.99.29</ecNumber>
    </recommendedName>
</protein>
<dbReference type="SUPFAM" id="SSF54373">
    <property type="entry name" value="FAD-linked reductases, C-terminal domain"/>
    <property type="match status" value="1"/>
</dbReference>
<evidence type="ECO:0000313" key="20">
    <source>
        <dbReference type="Proteomes" id="UP000283269"/>
    </source>
</evidence>
<evidence type="ECO:0000256" key="16">
    <source>
        <dbReference type="PIRSR" id="PIRSR000137-2"/>
    </source>
</evidence>
<evidence type="ECO:0000256" key="1">
    <source>
        <dbReference type="ARBA" id="ARBA00001974"/>
    </source>
</evidence>
<evidence type="ECO:0000256" key="8">
    <source>
        <dbReference type="ARBA" id="ARBA00022827"/>
    </source>
</evidence>
<evidence type="ECO:0000256" key="9">
    <source>
        <dbReference type="ARBA" id="ARBA00024699"/>
    </source>
</evidence>
<keyword evidence="20" id="KW-1185">Reference proteome</keyword>
<feature type="non-terminal residue" evidence="19">
    <location>
        <position position="1"/>
    </location>
</feature>
<dbReference type="EC" id="1.1.99.29" evidence="5"/>
<dbReference type="PIRSF" id="PIRSF000137">
    <property type="entry name" value="Alcohol_oxidase"/>
    <property type="match status" value="1"/>
</dbReference>
<feature type="binding site" evidence="16">
    <location>
        <position position="291"/>
    </location>
    <ligand>
        <name>FAD</name>
        <dbReference type="ChEBI" id="CHEBI:57692"/>
    </ligand>
</feature>
<dbReference type="GO" id="GO:0033718">
    <property type="term" value="F:pyranose dehydrogenase (acceptor) activity"/>
    <property type="evidence" value="ECO:0007669"/>
    <property type="project" value="UniProtKB-EC"/>
</dbReference>
<dbReference type="Pfam" id="PF00732">
    <property type="entry name" value="GMC_oxred_N"/>
    <property type="match status" value="1"/>
</dbReference>
<proteinExistence type="inferred from homology"/>
<evidence type="ECO:0000256" key="13">
    <source>
        <dbReference type="ARBA" id="ARBA00034050"/>
    </source>
</evidence>
<dbReference type="OrthoDB" id="269227at2759"/>
<keyword evidence="6" id="KW-0964">Secreted</keyword>
<dbReference type="InterPro" id="IPR012132">
    <property type="entry name" value="GMC_OxRdtase"/>
</dbReference>
<evidence type="ECO:0000256" key="4">
    <source>
        <dbReference type="ARBA" id="ARBA00011245"/>
    </source>
</evidence>
<comment type="catalytic activity">
    <reaction evidence="14">
        <text>a pyranoside + acceptor = a pyranosid-3,4-diulose + reduced acceptor.</text>
        <dbReference type="EC" id="1.1.99.29"/>
    </reaction>
</comment>
<comment type="catalytic activity">
    <reaction evidence="10">
        <text>pyranose + acceptor = pyranos-2-ulose + reduced acceptor.</text>
        <dbReference type="EC" id="1.1.99.29"/>
    </reaction>
</comment>
<dbReference type="SUPFAM" id="SSF51905">
    <property type="entry name" value="FAD/NAD(P)-binding domain"/>
    <property type="match status" value="1"/>
</dbReference>
<evidence type="ECO:0000259" key="17">
    <source>
        <dbReference type="Pfam" id="PF00732"/>
    </source>
</evidence>
<dbReference type="Gene3D" id="3.30.560.10">
    <property type="entry name" value="Glucose Oxidase, domain 3"/>
    <property type="match status" value="1"/>
</dbReference>
<evidence type="ECO:0000259" key="18">
    <source>
        <dbReference type="Pfam" id="PF05199"/>
    </source>
</evidence>
<dbReference type="AlphaFoldDB" id="A0A409XW83"/>
<feature type="domain" description="Glucose-methanol-choline oxidoreductase N-terminal" evidence="17">
    <location>
        <begin position="17"/>
        <end position="368"/>
    </location>
</feature>
<evidence type="ECO:0000256" key="3">
    <source>
        <dbReference type="ARBA" id="ARBA00010790"/>
    </source>
</evidence>
<accession>A0A409XW83</accession>
<feature type="domain" description="Glucose-methanol-choline oxidoreductase C-terminal" evidence="18">
    <location>
        <begin position="490"/>
        <end position="620"/>
    </location>
</feature>
<comment type="catalytic activity">
    <reaction evidence="11">
        <text>pyranose + acceptor = pyranos-2,3-diulose + reduced acceptor.</text>
        <dbReference type="EC" id="1.1.99.29"/>
    </reaction>
</comment>
<dbReference type="GO" id="GO:0050660">
    <property type="term" value="F:flavin adenine dinucleotide binding"/>
    <property type="evidence" value="ECO:0007669"/>
    <property type="project" value="InterPro"/>
</dbReference>
<keyword evidence="8 16" id="KW-0274">FAD</keyword>
<dbReference type="Proteomes" id="UP000283269">
    <property type="component" value="Unassembled WGS sequence"/>
</dbReference>
<comment type="subunit">
    <text evidence="4">Monomer.</text>
</comment>
<dbReference type="PANTHER" id="PTHR11552">
    <property type="entry name" value="GLUCOSE-METHANOL-CHOLINE GMC OXIDOREDUCTASE"/>
    <property type="match status" value="1"/>
</dbReference>
<dbReference type="InterPro" id="IPR000172">
    <property type="entry name" value="GMC_OxRdtase_N"/>
</dbReference>
<evidence type="ECO:0000256" key="14">
    <source>
        <dbReference type="ARBA" id="ARBA00034059"/>
    </source>
</evidence>
<dbReference type="PANTHER" id="PTHR11552:SF147">
    <property type="entry name" value="CHOLINE DEHYDROGENASE, MITOCHONDRIAL"/>
    <property type="match status" value="1"/>
</dbReference>
<dbReference type="STRING" id="93625.A0A409XW83"/>
<feature type="binding site" evidence="16">
    <location>
        <begin position="120"/>
        <end position="123"/>
    </location>
    <ligand>
        <name>FAD</name>
        <dbReference type="ChEBI" id="CHEBI:57692"/>
    </ligand>
</feature>
<reference evidence="19 20" key="1">
    <citation type="journal article" date="2018" name="Evol. Lett.">
        <title>Horizontal gene cluster transfer increased hallucinogenic mushroom diversity.</title>
        <authorList>
            <person name="Reynolds H.T."/>
            <person name="Vijayakumar V."/>
            <person name="Gluck-Thaler E."/>
            <person name="Korotkin H.B."/>
            <person name="Matheny P.B."/>
            <person name="Slot J.C."/>
        </authorList>
    </citation>
    <scope>NUCLEOTIDE SEQUENCE [LARGE SCALE GENOMIC DNA]</scope>
    <source>
        <strain evidence="19 20">2631</strain>
    </source>
</reference>
<evidence type="ECO:0000313" key="19">
    <source>
        <dbReference type="EMBL" id="PPQ95024.1"/>
    </source>
</evidence>
<comment type="catalytic activity">
    <reaction evidence="12">
        <text>pyranose + acceptor = pyranos-3-ulose + reduced acceptor.</text>
        <dbReference type="EC" id="1.1.99.29"/>
    </reaction>
</comment>